<dbReference type="PROSITE" id="PS00028">
    <property type="entry name" value="ZINC_FINGER_C2H2_1"/>
    <property type="match status" value="2"/>
</dbReference>
<keyword evidence="8" id="KW-0539">Nucleus</keyword>
<keyword evidence="6" id="KW-0805">Transcription regulation</keyword>
<feature type="domain" description="C2H2-type" evidence="11">
    <location>
        <begin position="335"/>
        <end position="362"/>
    </location>
</feature>
<evidence type="ECO:0000256" key="3">
    <source>
        <dbReference type="ARBA" id="ARBA00022737"/>
    </source>
</evidence>
<evidence type="ECO:0000256" key="4">
    <source>
        <dbReference type="ARBA" id="ARBA00022771"/>
    </source>
</evidence>
<keyword evidence="2" id="KW-0479">Metal-binding</keyword>
<evidence type="ECO:0000256" key="10">
    <source>
        <dbReference type="SAM" id="MobiDB-lite"/>
    </source>
</evidence>
<dbReference type="AlphaFoldDB" id="A0A1Z5RI38"/>
<evidence type="ECO:0000259" key="11">
    <source>
        <dbReference type="PROSITE" id="PS50157"/>
    </source>
</evidence>
<keyword evidence="3" id="KW-0677">Repeat</keyword>
<dbReference type="InterPro" id="IPR036236">
    <property type="entry name" value="Znf_C2H2_sf"/>
</dbReference>
<feature type="compositionally biased region" description="Basic residues" evidence="10">
    <location>
        <begin position="373"/>
        <end position="384"/>
    </location>
</feature>
<keyword evidence="5" id="KW-0862">Zinc</keyword>
<evidence type="ECO:0000313" key="13">
    <source>
        <dbReference type="Proteomes" id="UP000000768"/>
    </source>
</evidence>
<dbReference type="GO" id="GO:0008270">
    <property type="term" value="F:zinc ion binding"/>
    <property type="evidence" value="ECO:0007669"/>
    <property type="project" value="UniProtKB-KW"/>
</dbReference>
<gene>
    <name evidence="12" type="ORF">SORBI_3005G100200</name>
</gene>
<dbReference type="InParanoid" id="A0A1Z5RI38"/>
<dbReference type="STRING" id="4558.A0A1Z5RI38"/>
<feature type="region of interest" description="Disordered" evidence="10">
    <location>
        <begin position="291"/>
        <end position="316"/>
    </location>
</feature>
<feature type="region of interest" description="Disordered" evidence="10">
    <location>
        <begin position="73"/>
        <end position="151"/>
    </location>
</feature>
<feature type="compositionally biased region" description="Pro residues" evidence="10">
    <location>
        <begin position="9"/>
        <end position="21"/>
    </location>
</feature>
<keyword evidence="4 9" id="KW-0863">Zinc-finger</keyword>
<evidence type="ECO:0000256" key="9">
    <source>
        <dbReference type="PROSITE-ProRule" id="PRU00042"/>
    </source>
</evidence>
<dbReference type="PANTHER" id="PTHR26374">
    <property type="entry name" value="ZINC FINGER PROTEIN ZAT5"/>
    <property type="match status" value="1"/>
</dbReference>
<feature type="compositionally biased region" description="Basic and acidic residues" evidence="10">
    <location>
        <begin position="75"/>
        <end position="111"/>
    </location>
</feature>
<feature type="compositionally biased region" description="Polar residues" evidence="10">
    <location>
        <begin position="936"/>
        <end position="958"/>
    </location>
</feature>
<evidence type="ECO:0000256" key="1">
    <source>
        <dbReference type="ARBA" id="ARBA00004123"/>
    </source>
</evidence>
<organism evidence="12 13">
    <name type="scientific">Sorghum bicolor</name>
    <name type="common">Sorghum</name>
    <name type="synonym">Sorghum vulgare</name>
    <dbReference type="NCBI Taxonomy" id="4558"/>
    <lineage>
        <taxon>Eukaryota</taxon>
        <taxon>Viridiplantae</taxon>
        <taxon>Streptophyta</taxon>
        <taxon>Embryophyta</taxon>
        <taxon>Tracheophyta</taxon>
        <taxon>Spermatophyta</taxon>
        <taxon>Magnoliopsida</taxon>
        <taxon>Liliopsida</taxon>
        <taxon>Poales</taxon>
        <taxon>Poaceae</taxon>
        <taxon>PACMAD clade</taxon>
        <taxon>Panicoideae</taxon>
        <taxon>Andropogonodae</taxon>
        <taxon>Andropogoneae</taxon>
        <taxon>Sorghinae</taxon>
        <taxon>Sorghum</taxon>
    </lineage>
</organism>
<dbReference type="InterPro" id="IPR013087">
    <property type="entry name" value="Znf_C2H2_type"/>
</dbReference>
<evidence type="ECO:0000313" key="12">
    <source>
        <dbReference type="EMBL" id="OQU83269.1"/>
    </source>
</evidence>
<dbReference type="Proteomes" id="UP000000768">
    <property type="component" value="Chromosome 5"/>
</dbReference>
<sequence length="977" mass="103622">MNSNQNPLSSPPPPMPPPPQPENGNTRGGPPLVSMKLHDEGDGSAIGVGNMESAALRHGSSCASCPELFGSGRQELSRSGRHELSRSSRCHELSRSGHHELSGSGRHELSRSGRHALSGSSHRLEGTASPRSLVGYPYRDNPTDKHRGLPRRHSRVRARLGLTGLGTVATVDDRPYTCADCSMTFGRETALCGHMRLHNHDHLFYESEEDVRGAALHRGSPHASCPELSRSGCHKLSGSGHHELSRSGRHDLSEFGCHELSRSGCHDLSGSGHHELSGSNHYLEGNASPRSLVGYLGRDKPSTEQHGLPRHHSRVVTRPGLAGLGTIAAVDDRPYTCVDCCMTFGRETALCGHMRSHKRDHVSSDSEEDSHTPNKRRKKRKSKQRTVMPLEATWGNRASRSGTPRDAPAEVKVSRTESIVTVPNIAAAMHESNKVIENDDNSDDISVILIDNDDDDDGNPVIAVVGSHGTPSPDSDAAAALAMAPAPAMAMPTPTPAPHAAAASLNTEGAPAATSAVAVTIPPALASAVATHQALGGHVTSYHRIMEKKGKAKLDLQSGLHMCKVCNHMCQTGHELSFHMICVHPHLAIATAAASASSSANKEKDFVTEGNNIGTAVDGPYNTVGRQIPASAPTSTILTLPASVAPVHQPPQGMMVMAGNPMTGHFSAANNSTGWSLLGTTSSILPATPLHNEELNPLEQIPAIALRNHRHHSISPALFSFPRRQEIAVVPGNAIASSSSTPRPGMEPSQFIGINNHYAAIHAPANTLGRHLPFFQAGRNHTQASPVSSLVHHPTQGMAMDGNLLTGHFPAATSATGWSFPATTNSVLRSIPLQNQEVNNNVAAIDALANTMPCLPFFLTGRSAIHAPPMSMPVHQPTQGIVAMAGNPVAGHFPAAMAGDWYSFPATTSSVLPAIPLQTQEENPPQGRVVPANEVANPSQNQAENSPEQTVPSNNNGGRTIRLFGTNVVEGQKEDKD</sequence>
<accession>A0A1Z5RI38</accession>
<evidence type="ECO:0000256" key="8">
    <source>
        <dbReference type="ARBA" id="ARBA00023242"/>
    </source>
</evidence>
<reference evidence="12 13" key="1">
    <citation type="journal article" date="2009" name="Nature">
        <title>The Sorghum bicolor genome and the diversification of grasses.</title>
        <authorList>
            <person name="Paterson A.H."/>
            <person name="Bowers J.E."/>
            <person name="Bruggmann R."/>
            <person name="Dubchak I."/>
            <person name="Grimwood J."/>
            <person name="Gundlach H."/>
            <person name="Haberer G."/>
            <person name="Hellsten U."/>
            <person name="Mitros T."/>
            <person name="Poliakov A."/>
            <person name="Schmutz J."/>
            <person name="Spannagl M."/>
            <person name="Tang H."/>
            <person name="Wang X."/>
            <person name="Wicker T."/>
            <person name="Bharti A.K."/>
            <person name="Chapman J."/>
            <person name="Feltus F.A."/>
            <person name="Gowik U."/>
            <person name="Grigoriev I.V."/>
            <person name="Lyons E."/>
            <person name="Maher C.A."/>
            <person name="Martis M."/>
            <person name="Narechania A."/>
            <person name="Otillar R.P."/>
            <person name="Penning B.W."/>
            <person name="Salamov A.A."/>
            <person name="Wang Y."/>
            <person name="Zhang L."/>
            <person name="Carpita N.C."/>
            <person name="Freeling M."/>
            <person name="Gingle A.R."/>
            <person name="Hash C.T."/>
            <person name="Keller B."/>
            <person name="Klein P."/>
            <person name="Kresovich S."/>
            <person name="McCann M.C."/>
            <person name="Ming R."/>
            <person name="Peterson D.G."/>
            <person name="Mehboob-ur-Rahman"/>
            <person name="Ware D."/>
            <person name="Westhoff P."/>
            <person name="Mayer K.F."/>
            <person name="Messing J."/>
            <person name="Rokhsar D.S."/>
        </authorList>
    </citation>
    <scope>NUCLEOTIDE SEQUENCE [LARGE SCALE GENOMIC DNA]</scope>
    <source>
        <strain evidence="13">cv. BTx623</strain>
    </source>
</reference>
<comment type="subcellular location">
    <subcellularLocation>
        <location evidence="1">Nucleus</location>
    </subcellularLocation>
</comment>
<feature type="domain" description="C2H2-type" evidence="11">
    <location>
        <begin position="176"/>
        <end position="203"/>
    </location>
</feature>
<keyword evidence="13" id="KW-1185">Reference proteome</keyword>
<reference evidence="13" key="2">
    <citation type="journal article" date="2018" name="Plant J.">
        <title>The Sorghum bicolor reference genome: improved assembly, gene annotations, a transcriptome atlas, and signatures of genome organization.</title>
        <authorList>
            <person name="McCormick R.F."/>
            <person name="Truong S.K."/>
            <person name="Sreedasyam A."/>
            <person name="Jenkins J."/>
            <person name="Shu S."/>
            <person name="Sims D."/>
            <person name="Kennedy M."/>
            <person name="Amirebrahimi M."/>
            <person name="Weers B.D."/>
            <person name="McKinley B."/>
            <person name="Mattison A."/>
            <person name="Morishige D.T."/>
            <person name="Grimwood J."/>
            <person name="Schmutz J."/>
            <person name="Mullet J.E."/>
        </authorList>
    </citation>
    <scope>NUCLEOTIDE SEQUENCE [LARGE SCALE GENOMIC DNA]</scope>
    <source>
        <strain evidence="13">cv. BTx623</strain>
    </source>
</reference>
<feature type="region of interest" description="Disordered" evidence="10">
    <location>
        <begin position="355"/>
        <end position="414"/>
    </location>
</feature>
<keyword evidence="7" id="KW-0804">Transcription</keyword>
<dbReference type="EMBL" id="CM000764">
    <property type="protein sequence ID" value="OQU83269.1"/>
    <property type="molecule type" value="Genomic_DNA"/>
</dbReference>
<dbReference type="Gene3D" id="3.30.160.60">
    <property type="entry name" value="Classic Zinc Finger"/>
    <property type="match status" value="2"/>
</dbReference>
<protein>
    <recommendedName>
        <fullName evidence="11">C2H2-type domain-containing protein</fullName>
    </recommendedName>
</protein>
<evidence type="ECO:0000256" key="7">
    <source>
        <dbReference type="ARBA" id="ARBA00023163"/>
    </source>
</evidence>
<dbReference type="SMART" id="SM00355">
    <property type="entry name" value="ZnF_C2H2"/>
    <property type="match status" value="3"/>
</dbReference>
<dbReference type="PANTHER" id="PTHR26374:SF378">
    <property type="entry name" value="C2H2-TYPE ZINC FINGER FAMILY PROTEIN"/>
    <property type="match status" value="1"/>
</dbReference>
<evidence type="ECO:0000256" key="6">
    <source>
        <dbReference type="ARBA" id="ARBA00023015"/>
    </source>
</evidence>
<feature type="compositionally biased region" description="Basic and acidic residues" evidence="10">
    <location>
        <begin position="361"/>
        <end position="372"/>
    </location>
</feature>
<feature type="region of interest" description="Disordered" evidence="10">
    <location>
        <begin position="920"/>
        <end position="977"/>
    </location>
</feature>
<proteinExistence type="predicted"/>
<name>A0A1Z5RI38_SORBI</name>
<evidence type="ECO:0000256" key="5">
    <source>
        <dbReference type="ARBA" id="ARBA00022833"/>
    </source>
</evidence>
<dbReference type="PROSITE" id="PS50157">
    <property type="entry name" value="ZINC_FINGER_C2H2_2"/>
    <property type="match status" value="2"/>
</dbReference>
<evidence type="ECO:0000256" key="2">
    <source>
        <dbReference type="ARBA" id="ARBA00022723"/>
    </source>
</evidence>
<feature type="region of interest" description="Disordered" evidence="10">
    <location>
        <begin position="1"/>
        <end position="47"/>
    </location>
</feature>
<dbReference type="FunFam" id="3.30.160.60:FF:000446">
    <property type="entry name" value="Zinc finger protein"/>
    <property type="match status" value="1"/>
</dbReference>
<dbReference type="SUPFAM" id="SSF57667">
    <property type="entry name" value="beta-beta-alpha zinc fingers"/>
    <property type="match status" value="1"/>
</dbReference>
<dbReference type="Gramene" id="OQU83269">
    <property type="protein sequence ID" value="OQU83269"/>
    <property type="gene ID" value="SORBI_3005G100200"/>
</dbReference>
<dbReference type="GO" id="GO:0005634">
    <property type="term" value="C:nucleus"/>
    <property type="evidence" value="ECO:0007669"/>
    <property type="project" value="UniProtKB-SubCell"/>
</dbReference>